<dbReference type="SUPFAM" id="SSF56300">
    <property type="entry name" value="Metallo-dependent phosphatases"/>
    <property type="match status" value="1"/>
</dbReference>
<proteinExistence type="predicted"/>
<dbReference type="AlphaFoldDB" id="A0A6M3KP92"/>
<dbReference type="EMBL" id="MT142520">
    <property type="protein sequence ID" value="QJA83887.1"/>
    <property type="molecule type" value="Genomic_DNA"/>
</dbReference>
<reference evidence="1" key="1">
    <citation type="submission" date="2020-03" db="EMBL/GenBank/DDBJ databases">
        <title>The deep terrestrial virosphere.</title>
        <authorList>
            <person name="Holmfeldt K."/>
            <person name="Nilsson E."/>
            <person name="Simone D."/>
            <person name="Lopez-Fernandez M."/>
            <person name="Wu X."/>
            <person name="de Brujin I."/>
            <person name="Lundin D."/>
            <person name="Andersson A."/>
            <person name="Bertilsson S."/>
            <person name="Dopson M."/>
        </authorList>
    </citation>
    <scope>NUCLEOTIDE SEQUENCE</scope>
    <source>
        <strain evidence="1">MM415A00246</strain>
        <strain evidence="2">TM448B04934</strain>
    </source>
</reference>
<name>A0A6M3KP92_9ZZZZ</name>
<gene>
    <name evidence="1" type="ORF">MM415A00246_0009</name>
    <name evidence="2" type="ORF">TM448B04934_0007</name>
</gene>
<dbReference type="InterPro" id="IPR029052">
    <property type="entry name" value="Metallo-depent_PP-like"/>
</dbReference>
<sequence length="194" mass="22693">MPEFQIMPKKTWVFSDPHFDHTNIIEYTGRPFKDKDEMNQVILNNWCSRVQEDHIVLFLGDMAFGKDSREPKWWASQLPGRIIYLEGSHDHGVRPTTQMPSNILVVADRAWLDTSYETILLIHDTSKYHCPKASWVFHGQNHNKQLFLNRARKEMNFSAEVVNYTPVNLEQAFAVAGIQYVEDNCWVQPIWDGK</sequence>
<evidence type="ECO:0000313" key="2">
    <source>
        <dbReference type="EMBL" id="QJI03723.1"/>
    </source>
</evidence>
<protein>
    <recommendedName>
        <fullName evidence="3">Calcineurin-like phosphoesterase</fullName>
    </recommendedName>
</protein>
<accession>A0A6M3KP92</accession>
<evidence type="ECO:0008006" key="3">
    <source>
        <dbReference type="Google" id="ProtNLM"/>
    </source>
</evidence>
<dbReference type="EMBL" id="MT145113">
    <property type="protein sequence ID" value="QJI03723.1"/>
    <property type="molecule type" value="Genomic_DNA"/>
</dbReference>
<evidence type="ECO:0000313" key="1">
    <source>
        <dbReference type="EMBL" id="QJA83887.1"/>
    </source>
</evidence>
<organism evidence="1">
    <name type="scientific">viral metagenome</name>
    <dbReference type="NCBI Taxonomy" id="1070528"/>
    <lineage>
        <taxon>unclassified sequences</taxon>
        <taxon>metagenomes</taxon>
        <taxon>organismal metagenomes</taxon>
    </lineage>
</organism>
<dbReference type="Gene3D" id="3.60.21.10">
    <property type="match status" value="1"/>
</dbReference>